<protein>
    <submittedName>
        <fullName evidence="2">Uncharacterized protein</fullName>
    </submittedName>
</protein>
<comment type="caution">
    <text evidence="2">The sequence shown here is derived from an EMBL/GenBank/DDBJ whole genome shotgun (WGS) entry which is preliminary data.</text>
</comment>
<organism evidence="2 3">
    <name type="scientific">Mycena alexandri</name>
    <dbReference type="NCBI Taxonomy" id="1745969"/>
    <lineage>
        <taxon>Eukaryota</taxon>
        <taxon>Fungi</taxon>
        <taxon>Dikarya</taxon>
        <taxon>Basidiomycota</taxon>
        <taxon>Agaricomycotina</taxon>
        <taxon>Agaricomycetes</taxon>
        <taxon>Agaricomycetidae</taxon>
        <taxon>Agaricales</taxon>
        <taxon>Marasmiineae</taxon>
        <taxon>Mycenaceae</taxon>
        <taxon>Mycena</taxon>
    </lineage>
</organism>
<proteinExistence type="predicted"/>
<dbReference type="EMBL" id="JARJCM010000100">
    <property type="protein sequence ID" value="KAJ7029548.1"/>
    <property type="molecule type" value="Genomic_DNA"/>
</dbReference>
<name>A0AAD6SKY4_9AGAR</name>
<keyword evidence="3" id="KW-1185">Reference proteome</keyword>
<accession>A0AAD6SKY4</accession>
<gene>
    <name evidence="2" type="ORF">C8F04DRAFT_1264813</name>
</gene>
<feature type="compositionally biased region" description="Low complexity" evidence="1">
    <location>
        <begin position="85"/>
        <end position="96"/>
    </location>
</feature>
<evidence type="ECO:0000256" key="1">
    <source>
        <dbReference type="SAM" id="MobiDB-lite"/>
    </source>
</evidence>
<feature type="region of interest" description="Disordered" evidence="1">
    <location>
        <begin position="67"/>
        <end position="96"/>
    </location>
</feature>
<dbReference type="Proteomes" id="UP001218188">
    <property type="component" value="Unassembled WGS sequence"/>
</dbReference>
<dbReference type="AlphaFoldDB" id="A0AAD6SKY4"/>
<reference evidence="2" key="1">
    <citation type="submission" date="2023-03" db="EMBL/GenBank/DDBJ databases">
        <title>Massive genome expansion in bonnet fungi (Mycena s.s.) driven by repeated elements and novel gene families across ecological guilds.</title>
        <authorList>
            <consortium name="Lawrence Berkeley National Laboratory"/>
            <person name="Harder C.B."/>
            <person name="Miyauchi S."/>
            <person name="Viragh M."/>
            <person name="Kuo A."/>
            <person name="Thoen E."/>
            <person name="Andreopoulos B."/>
            <person name="Lu D."/>
            <person name="Skrede I."/>
            <person name="Drula E."/>
            <person name="Henrissat B."/>
            <person name="Morin E."/>
            <person name="Kohler A."/>
            <person name="Barry K."/>
            <person name="LaButti K."/>
            <person name="Morin E."/>
            <person name="Salamov A."/>
            <person name="Lipzen A."/>
            <person name="Mereny Z."/>
            <person name="Hegedus B."/>
            <person name="Baldrian P."/>
            <person name="Stursova M."/>
            <person name="Weitz H."/>
            <person name="Taylor A."/>
            <person name="Grigoriev I.V."/>
            <person name="Nagy L.G."/>
            <person name="Martin F."/>
            <person name="Kauserud H."/>
        </authorList>
    </citation>
    <scope>NUCLEOTIDE SEQUENCE</scope>
    <source>
        <strain evidence="2">CBHHK200</strain>
    </source>
</reference>
<evidence type="ECO:0000313" key="2">
    <source>
        <dbReference type="EMBL" id="KAJ7029548.1"/>
    </source>
</evidence>
<evidence type="ECO:0000313" key="3">
    <source>
        <dbReference type="Proteomes" id="UP001218188"/>
    </source>
</evidence>
<sequence length="198" mass="20193">MTNHSRSSQAAPAAPAATALALGYAGQPIQPMSMIIMMPCTFMVPFGAQAQFAPALAPAAPAAPAPASSSLSGFHRRSDSNKTEAGAAAPAAATRPPVGAGLPAPLVAMLRDADGPFLANEVFSATPSQPLEVIEEEVDAPEWYAITRGRFVGVVDQYALSAVAISGVAHAARKAYTTQHLAVAAFNQALTWGGVQVA</sequence>